<dbReference type="EnsemblMetazoa" id="Aqu2.1.10236_001">
    <property type="protein sequence ID" value="Aqu2.1.10236_001"/>
    <property type="gene ID" value="Aqu2.1.10236"/>
</dbReference>
<dbReference type="InParanoid" id="A0A1X7T7L8"/>
<dbReference type="AlphaFoldDB" id="A0A1X7T7L8"/>
<sequence length="132" mass="15255">MVDGYLQIHLPYHLDIVRFCFGRLIQKELDQFVTEWNSHRIRPNWMANSPAGVPNVLYHLPFLNGAYDHASPISNCILDAIEAVFECREGSIVSDEFFRLGEAIRIAYSKPRPDNFESALDLFCILLHIFDE</sequence>
<name>A0A1X7T7L8_AMPQE</name>
<organism evidence="1">
    <name type="scientific">Amphimedon queenslandica</name>
    <name type="common">Sponge</name>
    <dbReference type="NCBI Taxonomy" id="400682"/>
    <lineage>
        <taxon>Eukaryota</taxon>
        <taxon>Metazoa</taxon>
        <taxon>Porifera</taxon>
        <taxon>Demospongiae</taxon>
        <taxon>Heteroscleromorpha</taxon>
        <taxon>Haplosclerida</taxon>
        <taxon>Niphatidae</taxon>
        <taxon>Amphimedon</taxon>
    </lineage>
</organism>
<reference evidence="1" key="1">
    <citation type="submission" date="2017-05" db="UniProtKB">
        <authorList>
            <consortium name="EnsemblMetazoa"/>
        </authorList>
    </citation>
    <scope>IDENTIFICATION</scope>
</reference>
<proteinExistence type="predicted"/>
<accession>A0A1X7T7L8</accession>
<protein>
    <submittedName>
        <fullName evidence="1">Uncharacterized protein</fullName>
    </submittedName>
</protein>
<evidence type="ECO:0000313" key="1">
    <source>
        <dbReference type="EnsemblMetazoa" id="Aqu2.1.10236_001"/>
    </source>
</evidence>